<sequence>MQQYITVFAGTFENNYWDRAKYLDFICPFAGKHRFDIFNTVEGNKEVYLPI</sequence>
<organism evidence="1 2">
    <name type="scientific">Dyadobacter linearis</name>
    <dbReference type="NCBI Taxonomy" id="2823330"/>
    <lineage>
        <taxon>Bacteria</taxon>
        <taxon>Pseudomonadati</taxon>
        <taxon>Bacteroidota</taxon>
        <taxon>Cytophagia</taxon>
        <taxon>Cytophagales</taxon>
        <taxon>Spirosomataceae</taxon>
        <taxon>Dyadobacter</taxon>
    </lineage>
</organism>
<gene>
    <name evidence="1" type="ORF">DYBT9623_05304</name>
</gene>
<evidence type="ECO:0000313" key="2">
    <source>
        <dbReference type="Proteomes" id="UP000679725"/>
    </source>
</evidence>
<keyword evidence="2" id="KW-1185">Reference proteome</keyword>
<dbReference type="EMBL" id="CAJRAU010000012">
    <property type="protein sequence ID" value="CAG5074617.1"/>
    <property type="molecule type" value="Genomic_DNA"/>
</dbReference>
<protein>
    <submittedName>
        <fullName evidence="1">Uncharacterized protein</fullName>
    </submittedName>
</protein>
<proteinExistence type="predicted"/>
<reference evidence="1 2" key="1">
    <citation type="submission" date="2021-04" db="EMBL/GenBank/DDBJ databases">
        <authorList>
            <person name="Rodrigo-Torres L."/>
            <person name="Arahal R. D."/>
            <person name="Lucena T."/>
        </authorList>
    </citation>
    <scope>NUCLEOTIDE SEQUENCE [LARGE SCALE GENOMIC DNA]</scope>
    <source>
        <strain evidence="1 2">CECT 9623</strain>
    </source>
</reference>
<evidence type="ECO:0000313" key="1">
    <source>
        <dbReference type="EMBL" id="CAG5074617.1"/>
    </source>
</evidence>
<dbReference type="Proteomes" id="UP000679725">
    <property type="component" value="Unassembled WGS sequence"/>
</dbReference>
<comment type="caution">
    <text evidence="1">The sequence shown here is derived from an EMBL/GenBank/DDBJ whole genome shotgun (WGS) entry which is preliminary data.</text>
</comment>
<accession>A0ABM8UYB2</accession>
<name>A0ABM8UYB2_9BACT</name>